<dbReference type="InterPro" id="IPR023213">
    <property type="entry name" value="CAT-like_dom_sf"/>
</dbReference>
<dbReference type="EMBL" id="VOIH02000008">
    <property type="protein sequence ID" value="KAF3438979.1"/>
    <property type="molecule type" value="Genomic_DNA"/>
</dbReference>
<name>A0A8K0E3S1_9ROSA</name>
<sequence>MGPETSACWSYSQGLLFHEPKSLFQEEPSSNSLMEHLKATLSQALDIFHPVAGRLAALALTENEGQTSSLFLSVMVTELGLSMQRLKVPHWLTFSSPSLIMTSFYSFFPAKGVLNCQGISKALLAVQVTELVDGMFIGCSPNHSVGNGTSFCHFIHILGPKSLVALITYFHNPHLILVVRFEEGSIDFEACLLPGTLQAMVEDTDFIDRTLAT</sequence>
<protein>
    <submittedName>
        <fullName evidence="2">Uncharacterized protein</fullName>
    </submittedName>
</protein>
<dbReference type="AlphaFoldDB" id="A0A8K0E3S1"/>
<dbReference type="Proteomes" id="UP000796880">
    <property type="component" value="Unassembled WGS sequence"/>
</dbReference>
<proteinExistence type="predicted"/>
<comment type="caution">
    <text evidence="2">The sequence shown here is derived from an EMBL/GenBank/DDBJ whole genome shotgun (WGS) entry which is preliminary data.</text>
</comment>
<dbReference type="Gene3D" id="3.30.559.10">
    <property type="entry name" value="Chloramphenicol acetyltransferase-like domain"/>
    <property type="match status" value="1"/>
</dbReference>
<keyword evidence="3" id="KW-1185">Reference proteome</keyword>
<dbReference type="GO" id="GO:0016740">
    <property type="term" value="F:transferase activity"/>
    <property type="evidence" value="ECO:0007669"/>
    <property type="project" value="UniProtKB-KW"/>
</dbReference>
<dbReference type="Pfam" id="PF02458">
    <property type="entry name" value="Transferase"/>
    <property type="match status" value="1"/>
</dbReference>
<evidence type="ECO:0000313" key="3">
    <source>
        <dbReference type="Proteomes" id="UP000796880"/>
    </source>
</evidence>
<gene>
    <name evidence="2" type="ORF">FNV43_RR17254</name>
</gene>
<dbReference type="OrthoDB" id="1749870at2759"/>
<dbReference type="PANTHER" id="PTHR31896">
    <property type="entry name" value="FAMILY REGULATORY PROTEIN, PUTATIVE (AFU_ORTHOLOGUE AFUA_3G14730)-RELATED"/>
    <property type="match status" value="1"/>
</dbReference>
<keyword evidence="1" id="KW-0808">Transferase</keyword>
<dbReference type="PANTHER" id="PTHR31896:SF39">
    <property type="entry name" value="PROTEIN ENHANCED PSEUDOMONAS SUSCEPTIBILITY 1-LIKE"/>
    <property type="match status" value="1"/>
</dbReference>
<evidence type="ECO:0000256" key="1">
    <source>
        <dbReference type="ARBA" id="ARBA00022679"/>
    </source>
</evidence>
<organism evidence="2 3">
    <name type="scientific">Rhamnella rubrinervis</name>
    <dbReference type="NCBI Taxonomy" id="2594499"/>
    <lineage>
        <taxon>Eukaryota</taxon>
        <taxon>Viridiplantae</taxon>
        <taxon>Streptophyta</taxon>
        <taxon>Embryophyta</taxon>
        <taxon>Tracheophyta</taxon>
        <taxon>Spermatophyta</taxon>
        <taxon>Magnoliopsida</taxon>
        <taxon>eudicotyledons</taxon>
        <taxon>Gunneridae</taxon>
        <taxon>Pentapetalae</taxon>
        <taxon>rosids</taxon>
        <taxon>fabids</taxon>
        <taxon>Rosales</taxon>
        <taxon>Rhamnaceae</taxon>
        <taxon>rhamnoid group</taxon>
        <taxon>Rhamneae</taxon>
        <taxon>Rhamnella</taxon>
    </lineage>
</organism>
<evidence type="ECO:0000313" key="2">
    <source>
        <dbReference type="EMBL" id="KAF3438979.1"/>
    </source>
</evidence>
<dbReference type="InterPro" id="IPR051283">
    <property type="entry name" value="Sec_Metabolite_Acyltrans"/>
</dbReference>
<reference evidence="2" key="1">
    <citation type="submission" date="2020-03" db="EMBL/GenBank/DDBJ databases">
        <title>A high-quality chromosome-level genome assembly of a woody plant with both climbing and erect habits, Rhamnella rubrinervis.</title>
        <authorList>
            <person name="Lu Z."/>
            <person name="Yang Y."/>
            <person name="Zhu X."/>
            <person name="Sun Y."/>
        </authorList>
    </citation>
    <scope>NUCLEOTIDE SEQUENCE</scope>
    <source>
        <strain evidence="2">BYM</strain>
        <tissue evidence="2">Leaf</tissue>
    </source>
</reference>
<accession>A0A8K0E3S1</accession>